<sequence length="90" mass="10369">MFCKGFSQRYQNETAYHTDASHPLVEIAYFKTDRAHSGVRSRFRLPKAGQALRIPGAGVLRVGYKEPFHKLKLRITIILFVNLKVVTFNF</sequence>
<protein>
    <submittedName>
        <fullName evidence="1">Uncharacterized protein</fullName>
    </submittedName>
</protein>
<dbReference type="EMBL" id="NPDX01000002">
    <property type="protein sequence ID" value="PJZ84663.1"/>
    <property type="molecule type" value="Genomic_DNA"/>
</dbReference>
<reference evidence="1 2" key="1">
    <citation type="submission" date="2017-07" db="EMBL/GenBank/DDBJ databases">
        <title>Leptospira spp. isolated from tropical soils.</title>
        <authorList>
            <person name="Thibeaux R."/>
            <person name="Iraola G."/>
            <person name="Ferres I."/>
            <person name="Bierque E."/>
            <person name="Girault D."/>
            <person name="Soupe-Gilbert M.-E."/>
            <person name="Picardeau M."/>
            <person name="Goarant C."/>
        </authorList>
    </citation>
    <scope>NUCLEOTIDE SEQUENCE [LARGE SCALE GENOMIC DNA]</scope>
    <source>
        <strain evidence="1 2">FH2-B-A1</strain>
    </source>
</reference>
<name>A0A2N0AK80_9LEPT</name>
<organism evidence="1 2">
    <name type="scientific">Leptospira harrisiae</name>
    <dbReference type="NCBI Taxonomy" id="2023189"/>
    <lineage>
        <taxon>Bacteria</taxon>
        <taxon>Pseudomonadati</taxon>
        <taxon>Spirochaetota</taxon>
        <taxon>Spirochaetia</taxon>
        <taxon>Leptospirales</taxon>
        <taxon>Leptospiraceae</taxon>
        <taxon>Leptospira</taxon>
    </lineage>
</organism>
<comment type="caution">
    <text evidence="1">The sequence shown here is derived from an EMBL/GenBank/DDBJ whole genome shotgun (WGS) entry which is preliminary data.</text>
</comment>
<dbReference type="AlphaFoldDB" id="A0A2N0AK80"/>
<gene>
    <name evidence="1" type="ORF">CH364_11710</name>
</gene>
<keyword evidence="2" id="KW-1185">Reference proteome</keyword>
<accession>A0A2N0AK80</accession>
<evidence type="ECO:0000313" key="1">
    <source>
        <dbReference type="EMBL" id="PJZ84663.1"/>
    </source>
</evidence>
<proteinExistence type="predicted"/>
<dbReference type="Proteomes" id="UP000232145">
    <property type="component" value="Unassembled WGS sequence"/>
</dbReference>
<evidence type="ECO:0000313" key="2">
    <source>
        <dbReference type="Proteomes" id="UP000232145"/>
    </source>
</evidence>